<evidence type="ECO:0000256" key="3">
    <source>
        <dbReference type="ARBA" id="ARBA00022643"/>
    </source>
</evidence>
<dbReference type="InterPro" id="IPR024624">
    <property type="entry name" value="Pyridox_Oxase_Alr4036_FMN-bd"/>
</dbReference>
<dbReference type="EMBL" id="JAFBRM010000001">
    <property type="protein sequence ID" value="MBM1713148.1"/>
    <property type="molecule type" value="Genomic_DNA"/>
</dbReference>
<comment type="caution">
    <text evidence="6">The sequence shown here is derived from an EMBL/GenBank/DDBJ whole genome shotgun (WGS) entry which is preliminary data.</text>
</comment>
<dbReference type="InterPro" id="IPR012349">
    <property type="entry name" value="Split_barrel_FMN-bd"/>
</dbReference>
<dbReference type="GO" id="GO:0010181">
    <property type="term" value="F:FMN binding"/>
    <property type="evidence" value="ECO:0007669"/>
    <property type="project" value="InterPro"/>
</dbReference>
<accession>A0AAE2VX34</accession>
<comment type="cofactor">
    <cofactor evidence="1">
        <name>FMN</name>
        <dbReference type="ChEBI" id="CHEBI:58210"/>
    </cofactor>
</comment>
<proteinExistence type="predicted"/>
<dbReference type="AlphaFoldDB" id="A0AAE2VX34"/>
<organism evidence="6 7">
    <name type="scientific">Sulfitobacter geojensis</name>
    <dbReference type="NCBI Taxonomy" id="1342299"/>
    <lineage>
        <taxon>Bacteria</taxon>
        <taxon>Pseudomonadati</taxon>
        <taxon>Pseudomonadota</taxon>
        <taxon>Alphaproteobacteria</taxon>
        <taxon>Rhodobacterales</taxon>
        <taxon>Roseobacteraceae</taxon>
        <taxon>Sulfitobacter</taxon>
    </lineage>
</organism>
<evidence type="ECO:0000256" key="4">
    <source>
        <dbReference type="ARBA" id="ARBA00023002"/>
    </source>
</evidence>
<dbReference type="GO" id="GO:0004733">
    <property type="term" value="F:pyridoxamine phosphate oxidase activity"/>
    <property type="evidence" value="ECO:0007669"/>
    <property type="project" value="InterPro"/>
</dbReference>
<dbReference type="Proteomes" id="UP000732193">
    <property type="component" value="Unassembled WGS sequence"/>
</dbReference>
<keyword evidence="4" id="KW-0560">Oxidoreductase</keyword>
<name>A0AAE2VX34_9RHOB</name>
<dbReference type="PANTHER" id="PTHR10851:SF3">
    <property type="entry name" value="PYRIDOXINE_PYRIDOXAMINE 5'-PHOSPHATE OXIDASE 2"/>
    <property type="match status" value="1"/>
</dbReference>
<dbReference type="PANTHER" id="PTHR10851">
    <property type="entry name" value="PYRIDOXINE-5-PHOSPHATE OXIDASE"/>
    <property type="match status" value="1"/>
</dbReference>
<dbReference type="SUPFAM" id="SSF50475">
    <property type="entry name" value="FMN-binding split barrel"/>
    <property type="match status" value="1"/>
</dbReference>
<evidence type="ECO:0000256" key="1">
    <source>
        <dbReference type="ARBA" id="ARBA00001917"/>
    </source>
</evidence>
<keyword evidence="2" id="KW-0285">Flavoprotein</keyword>
<evidence type="ECO:0000313" key="7">
    <source>
        <dbReference type="Proteomes" id="UP000732193"/>
    </source>
</evidence>
<keyword evidence="7" id="KW-1185">Reference proteome</keyword>
<keyword evidence="3" id="KW-0288">FMN</keyword>
<dbReference type="InterPro" id="IPR000659">
    <property type="entry name" value="Pyridox_Oxase"/>
</dbReference>
<dbReference type="GO" id="GO:0008615">
    <property type="term" value="P:pyridoxine biosynthetic process"/>
    <property type="evidence" value="ECO:0007669"/>
    <property type="project" value="InterPro"/>
</dbReference>
<feature type="domain" description="Pyridoxamine 5'-phosphate oxidase Alr4036 family FMN-binding" evidence="5">
    <location>
        <begin position="14"/>
        <end position="102"/>
    </location>
</feature>
<sequence>MSDPNDLGAFLDAAWQHLESGVAHSASPARFVTFATVGQNGVPQARTVALRGADRAAASVEVHTDVETDKVAALRQMPMAALHIWLPEANLQIRLTTRVTVLTGSQVDEAWAKVPTGSRVSYGTKPTPGTPIADVYAYEKPAERSRFAVLKCELTQMDLVHLDARHRRALFEARDGWKGTWVAP</sequence>
<protein>
    <submittedName>
        <fullName evidence="6">Pyridoxamine 5'-phosphate oxidase family protein</fullName>
    </submittedName>
</protein>
<evidence type="ECO:0000259" key="5">
    <source>
        <dbReference type="Pfam" id="PF12766"/>
    </source>
</evidence>
<evidence type="ECO:0000313" key="6">
    <source>
        <dbReference type="EMBL" id="MBM1713148.1"/>
    </source>
</evidence>
<reference evidence="6 7" key="1">
    <citation type="submission" date="2021-01" db="EMBL/GenBank/DDBJ databases">
        <title>Diatom-associated Roseobacters Show Island Model of Population Structure.</title>
        <authorList>
            <person name="Qu L."/>
            <person name="Feng X."/>
            <person name="Chen Y."/>
            <person name="Li L."/>
            <person name="Wang X."/>
            <person name="Hu Z."/>
            <person name="Wang H."/>
            <person name="Luo H."/>
        </authorList>
    </citation>
    <scope>NUCLEOTIDE SEQUENCE [LARGE SCALE GENOMIC DNA]</scope>
    <source>
        <strain evidence="6 7">TR60-84</strain>
    </source>
</reference>
<evidence type="ECO:0000256" key="2">
    <source>
        <dbReference type="ARBA" id="ARBA00022630"/>
    </source>
</evidence>
<dbReference type="Gene3D" id="2.30.110.10">
    <property type="entry name" value="Electron Transport, Fmn-binding Protein, Chain A"/>
    <property type="match status" value="1"/>
</dbReference>
<gene>
    <name evidence="6" type="ORF">JQV55_06205</name>
</gene>
<dbReference type="Pfam" id="PF12766">
    <property type="entry name" value="Pyridox_oxase_2"/>
    <property type="match status" value="1"/>
</dbReference>
<dbReference type="RefSeq" id="WP_203241579.1">
    <property type="nucleotide sequence ID" value="NZ_JAFBRH010000001.1"/>
</dbReference>